<evidence type="ECO:0000313" key="2">
    <source>
        <dbReference type="Proteomes" id="UP000011135"/>
    </source>
</evidence>
<name>L8JLZ9_9BACT</name>
<gene>
    <name evidence="1" type="ORF">C900_00380</name>
</gene>
<dbReference type="Proteomes" id="UP000011135">
    <property type="component" value="Unassembled WGS sequence"/>
</dbReference>
<dbReference type="AlphaFoldDB" id="L8JLZ9"/>
<keyword evidence="2" id="KW-1185">Reference proteome</keyword>
<dbReference type="STRING" id="1237149.C900_00380"/>
<reference evidence="1 2" key="1">
    <citation type="submission" date="2012-12" db="EMBL/GenBank/DDBJ databases">
        <title>Genome assembly of Fulvivirga imtechensis AK7.</title>
        <authorList>
            <person name="Nupur N."/>
            <person name="Khatri I."/>
            <person name="Kumar R."/>
            <person name="Subramanian S."/>
            <person name="Pinnaka A."/>
        </authorList>
    </citation>
    <scope>NUCLEOTIDE SEQUENCE [LARGE SCALE GENOMIC DNA]</scope>
    <source>
        <strain evidence="1 2">AK7</strain>
    </source>
</reference>
<sequence length="38" mass="4172">MSLSSKSTEVVGYLGMTGLLRQLQVQTAVKARPFMDEV</sequence>
<proteinExistence type="predicted"/>
<dbReference type="EMBL" id="AMZN01000115">
    <property type="protein sequence ID" value="ELR68412.1"/>
    <property type="molecule type" value="Genomic_DNA"/>
</dbReference>
<organism evidence="1 2">
    <name type="scientific">Fulvivirga imtechensis AK7</name>
    <dbReference type="NCBI Taxonomy" id="1237149"/>
    <lineage>
        <taxon>Bacteria</taxon>
        <taxon>Pseudomonadati</taxon>
        <taxon>Bacteroidota</taxon>
        <taxon>Cytophagia</taxon>
        <taxon>Cytophagales</taxon>
        <taxon>Fulvivirgaceae</taxon>
        <taxon>Fulvivirga</taxon>
    </lineage>
</organism>
<accession>L8JLZ9</accession>
<comment type="caution">
    <text evidence="1">The sequence shown here is derived from an EMBL/GenBank/DDBJ whole genome shotgun (WGS) entry which is preliminary data.</text>
</comment>
<protein>
    <submittedName>
        <fullName evidence="1">Uncharacterized protein</fullName>
    </submittedName>
</protein>
<evidence type="ECO:0000313" key="1">
    <source>
        <dbReference type="EMBL" id="ELR68412.1"/>
    </source>
</evidence>